<dbReference type="EMBL" id="BAAACF010000006">
    <property type="protein sequence ID" value="GAA0729470.1"/>
    <property type="molecule type" value="Genomic_DNA"/>
</dbReference>
<evidence type="ECO:0000313" key="4">
    <source>
        <dbReference type="Proteomes" id="UP001500339"/>
    </source>
</evidence>
<dbReference type="InterPro" id="IPR042047">
    <property type="entry name" value="SleB_dom1"/>
</dbReference>
<dbReference type="Pfam" id="PF01476">
    <property type="entry name" value="LysM"/>
    <property type="match status" value="2"/>
</dbReference>
<dbReference type="PANTHER" id="PTHR33734">
    <property type="entry name" value="LYSM DOMAIN-CONTAINING GPI-ANCHORED PROTEIN 2"/>
    <property type="match status" value="1"/>
</dbReference>
<dbReference type="RefSeq" id="WP_343770890.1">
    <property type="nucleotide sequence ID" value="NZ_BAAACF010000006.1"/>
</dbReference>
<dbReference type="InterPro" id="IPR018392">
    <property type="entry name" value="LysM"/>
</dbReference>
<proteinExistence type="predicted"/>
<organism evidence="3 4">
    <name type="scientific">Clostridium malenominatum</name>
    <dbReference type="NCBI Taxonomy" id="1539"/>
    <lineage>
        <taxon>Bacteria</taxon>
        <taxon>Bacillati</taxon>
        <taxon>Bacillota</taxon>
        <taxon>Clostridia</taxon>
        <taxon>Eubacteriales</taxon>
        <taxon>Clostridiaceae</taxon>
        <taxon>Clostridium</taxon>
    </lineage>
</organism>
<dbReference type="InterPro" id="IPR011105">
    <property type="entry name" value="Cell_wall_hydrolase_SleB"/>
</dbReference>
<gene>
    <name evidence="3" type="ORF">GCM10008905_29460</name>
</gene>
<keyword evidence="4" id="KW-1185">Reference proteome</keyword>
<feature type="domain" description="LysM" evidence="2">
    <location>
        <begin position="27"/>
        <end position="70"/>
    </location>
</feature>
<name>A0ABP3UE29_9CLOT</name>
<evidence type="ECO:0000313" key="3">
    <source>
        <dbReference type="EMBL" id="GAA0729470.1"/>
    </source>
</evidence>
<protein>
    <submittedName>
        <fullName evidence="3">Cell wall hydrolase</fullName>
    </submittedName>
</protein>
<feature type="chain" id="PRO_5045236617" evidence="1">
    <location>
        <begin position="27"/>
        <end position="254"/>
    </location>
</feature>
<dbReference type="PANTHER" id="PTHR33734:SF22">
    <property type="entry name" value="MEMBRANE-BOUND LYTIC MUREIN TRANSGLYCOSYLASE D"/>
    <property type="match status" value="1"/>
</dbReference>
<dbReference type="GO" id="GO:0016787">
    <property type="term" value="F:hydrolase activity"/>
    <property type="evidence" value="ECO:0007669"/>
    <property type="project" value="UniProtKB-KW"/>
</dbReference>
<keyword evidence="3" id="KW-0378">Hydrolase</keyword>
<dbReference type="InterPro" id="IPR036779">
    <property type="entry name" value="LysM_dom_sf"/>
</dbReference>
<evidence type="ECO:0000256" key="1">
    <source>
        <dbReference type="SAM" id="SignalP"/>
    </source>
</evidence>
<dbReference type="SMART" id="SM00257">
    <property type="entry name" value="LysM"/>
    <property type="match status" value="2"/>
</dbReference>
<feature type="domain" description="LysM" evidence="2">
    <location>
        <begin position="73"/>
        <end position="116"/>
    </location>
</feature>
<dbReference type="Gene3D" id="6.20.240.60">
    <property type="match status" value="1"/>
</dbReference>
<dbReference type="Proteomes" id="UP001500339">
    <property type="component" value="Unassembled WGS sequence"/>
</dbReference>
<dbReference type="CDD" id="cd00118">
    <property type="entry name" value="LysM"/>
    <property type="match status" value="2"/>
</dbReference>
<dbReference type="PROSITE" id="PS51782">
    <property type="entry name" value="LYSM"/>
    <property type="match status" value="2"/>
</dbReference>
<dbReference type="Gene3D" id="3.10.350.10">
    <property type="entry name" value="LysM domain"/>
    <property type="match status" value="2"/>
</dbReference>
<feature type="signal peptide" evidence="1">
    <location>
        <begin position="1"/>
        <end position="26"/>
    </location>
</feature>
<accession>A0ABP3UE29</accession>
<keyword evidence="1" id="KW-0732">Signal</keyword>
<dbReference type="Gene3D" id="1.10.10.2520">
    <property type="entry name" value="Cell wall hydrolase SleB, domain 1"/>
    <property type="match status" value="1"/>
</dbReference>
<evidence type="ECO:0000259" key="2">
    <source>
        <dbReference type="PROSITE" id="PS51782"/>
    </source>
</evidence>
<dbReference type="Pfam" id="PF07486">
    <property type="entry name" value="Hydrolase_2"/>
    <property type="match status" value="1"/>
</dbReference>
<sequence length="254" mass="27759">MMKRKSLKTFLTALGLTLTLYSPAFAGNYTVVSGDSLYKIGTVFNTTSSNLMASNNIAGSNIYPGQVLKVPCETYTVKSGDSLYLIAKKYGISLYDLRKANNKWNDTLYIGQVLNVPKTNSNVGTSAVNPVIKYTAADLDLLARLVTAEAQDQPYNAQVAVAAVVINRVKSSQFPNTISSVIYEKSNGYYQFCPVSNGWINKPATETSKKAAKEALSGVDASKGALYYFDDSATNKWIWSRPMTARIGNMIYVK</sequence>
<dbReference type="SUPFAM" id="SSF54106">
    <property type="entry name" value="LysM domain"/>
    <property type="match status" value="2"/>
</dbReference>
<reference evidence="4" key="1">
    <citation type="journal article" date="2019" name="Int. J. Syst. Evol. Microbiol.">
        <title>The Global Catalogue of Microorganisms (GCM) 10K type strain sequencing project: providing services to taxonomists for standard genome sequencing and annotation.</title>
        <authorList>
            <consortium name="The Broad Institute Genomics Platform"/>
            <consortium name="The Broad Institute Genome Sequencing Center for Infectious Disease"/>
            <person name="Wu L."/>
            <person name="Ma J."/>
        </authorList>
    </citation>
    <scope>NUCLEOTIDE SEQUENCE [LARGE SCALE GENOMIC DNA]</scope>
    <source>
        <strain evidence="4">JCM 1405</strain>
    </source>
</reference>
<comment type="caution">
    <text evidence="3">The sequence shown here is derived from an EMBL/GenBank/DDBJ whole genome shotgun (WGS) entry which is preliminary data.</text>
</comment>